<feature type="active site" description="Nucleophile" evidence="2">
    <location>
        <position position="38"/>
    </location>
</feature>
<evidence type="ECO:0000256" key="2">
    <source>
        <dbReference type="PROSITE-ProRule" id="PRU01161"/>
    </source>
</evidence>
<dbReference type="EMBL" id="VCIW01000003">
    <property type="protein sequence ID" value="TLS52978.1"/>
    <property type="molecule type" value="Genomic_DNA"/>
</dbReference>
<reference evidence="4 5" key="1">
    <citation type="submission" date="2019-05" db="EMBL/GenBank/DDBJ databases">
        <authorList>
            <person name="Narsing Rao M.P."/>
            <person name="Li W.J."/>
        </authorList>
    </citation>
    <scope>NUCLEOTIDE SEQUENCE [LARGE SCALE GENOMIC DNA]</scope>
    <source>
        <strain evidence="4 5">SYSU_K30003</strain>
    </source>
</reference>
<protein>
    <submittedName>
        <fullName evidence="4">Patatin-like phospholipase family protein</fullName>
    </submittedName>
</protein>
<dbReference type="CDD" id="cd07207">
    <property type="entry name" value="Pat_ExoU_VipD_like"/>
    <property type="match status" value="1"/>
</dbReference>
<dbReference type="PANTHER" id="PTHR46394:SF1">
    <property type="entry name" value="PNPLA DOMAIN-CONTAINING PROTEIN"/>
    <property type="match status" value="1"/>
</dbReference>
<keyword evidence="1 2" id="KW-0443">Lipid metabolism</keyword>
<evidence type="ECO:0000313" key="4">
    <source>
        <dbReference type="EMBL" id="TLS52978.1"/>
    </source>
</evidence>
<keyword evidence="5" id="KW-1185">Reference proteome</keyword>
<dbReference type="Gene3D" id="3.40.1090.10">
    <property type="entry name" value="Cytosolic phospholipase A2 catalytic domain"/>
    <property type="match status" value="2"/>
</dbReference>
<dbReference type="InterPro" id="IPR052580">
    <property type="entry name" value="Lipid_Hydrolase"/>
</dbReference>
<keyword evidence="2" id="KW-0442">Lipid degradation</keyword>
<dbReference type="InterPro" id="IPR016035">
    <property type="entry name" value="Acyl_Trfase/lysoPLipase"/>
</dbReference>
<dbReference type="Proteomes" id="UP000309676">
    <property type="component" value="Unassembled WGS sequence"/>
</dbReference>
<feature type="active site" description="Proton acceptor" evidence="2">
    <location>
        <position position="194"/>
    </location>
</feature>
<dbReference type="PANTHER" id="PTHR46394">
    <property type="entry name" value="ANNEXIN"/>
    <property type="match status" value="1"/>
</dbReference>
<dbReference type="RefSeq" id="WP_138193219.1">
    <property type="nucleotide sequence ID" value="NZ_VCIW01000003.1"/>
</dbReference>
<feature type="short sequence motif" description="DGA/G" evidence="2">
    <location>
        <begin position="194"/>
        <end position="196"/>
    </location>
</feature>
<accession>A0A5R9GHX7</accession>
<proteinExistence type="predicted"/>
<dbReference type="AlphaFoldDB" id="A0A5R9GHX7"/>
<dbReference type="OrthoDB" id="9770965at2"/>
<evidence type="ECO:0000256" key="1">
    <source>
        <dbReference type="ARBA" id="ARBA00023098"/>
    </source>
</evidence>
<name>A0A5R9GHX7_9BACL</name>
<dbReference type="SUPFAM" id="SSF52151">
    <property type="entry name" value="FabD/lysophospholipase-like"/>
    <property type="match status" value="1"/>
</dbReference>
<evidence type="ECO:0000313" key="5">
    <source>
        <dbReference type="Proteomes" id="UP000309676"/>
    </source>
</evidence>
<comment type="caution">
    <text evidence="4">The sequence shown here is derived from an EMBL/GenBank/DDBJ whole genome shotgun (WGS) entry which is preliminary data.</text>
</comment>
<evidence type="ECO:0000259" key="3">
    <source>
        <dbReference type="PROSITE" id="PS51635"/>
    </source>
</evidence>
<sequence length="341" mass="38110">MRVNGVFQGGGVKGIGLVGAVYAAERRGITFHQTAGTSVGAIVAALLAAGYTGEEMRDLLLETPFGSFVQKNWFHYIYVVGPAIRLFLKKGLYSGDPLEEWIEAVLARKGIRTFADLPPNALRVVASDISLGKMLVLPEDIAQYGVDPMRFSVAKAVRMSCSLPFFFDPVKFRVKRREPGKRVPVFGKPTYIVDGAILSNYPLWIFDKDIKEWPLKVPTIGFQLVGSKDPGPRTIRGPITMLQALFSTMSVAHDLRYIERHSRFRTVKIMSDMVHTTEFSIQEDKLKELFESGMKAGDEFFSGWTFTGYSNELDQWIKKVRPELITKIAVDPSGPPAKKRV</sequence>
<feature type="short sequence motif" description="GXGXXG" evidence="2">
    <location>
        <begin position="9"/>
        <end position="14"/>
    </location>
</feature>
<gene>
    <name evidence="4" type="ORF">FE782_06295</name>
</gene>
<dbReference type="PROSITE" id="PS51635">
    <property type="entry name" value="PNPLA"/>
    <property type="match status" value="1"/>
</dbReference>
<dbReference type="GO" id="GO:0016042">
    <property type="term" value="P:lipid catabolic process"/>
    <property type="evidence" value="ECO:0007669"/>
    <property type="project" value="UniProtKB-UniRule"/>
</dbReference>
<dbReference type="GO" id="GO:0016787">
    <property type="term" value="F:hydrolase activity"/>
    <property type="evidence" value="ECO:0007669"/>
    <property type="project" value="UniProtKB-UniRule"/>
</dbReference>
<keyword evidence="2" id="KW-0378">Hydrolase</keyword>
<feature type="domain" description="PNPLA" evidence="3">
    <location>
        <begin position="5"/>
        <end position="207"/>
    </location>
</feature>
<organism evidence="4 5">
    <name type="scientific">Paenibacillus antri</name>
    <dbReference type="NCBI Taxonomy" id="2582848"/>
    <lineage>
        <taxon>Bacteria</taxon>
        <taxon>Bacillati</taxon>
        <taxon>Bacillota</taxon>
        <taxon>Bacilli</taxon>
        <taxon>Bacillales</taxon>
        <taxon>Paenibacillaceae</taxon>
        <taxon>Paenibacillus</taxon>
    </lineage>
</organism>
<dbReference type="InterPro" id="IPR002641">
    <property type="entry name" value="PNPLA_dom"/>
</dbReference>
<dbReference type="Pfam" id="PF01734">
    <property type="entry name" value="Patatin"/>
    <property type="match status" value="1"/>
</dbReference>
<feature type="short sequence motif" description="GXSXG" evidence="2">
    <location>
        <begin position="36"/>
        <end position="40"/>
    </location>
</feature>